<accession>A0AAN8RR11</accession>
<keyword evidence="2 3" id="KW-0040">ANK repeat</keyword>
<dbReference type="InterPro" id="IPR056884">
    <property type="entry name" value="NPHP3-like_N"/>
</dbReference>
<dbReference type="SUPFAM" id="SSF48403">
    <property type="entry name" value="Ankyrin repeat"/>
    <property type="match status" value="3"/>
</dbReference>
<feature type="repeat" description="ANK" evidence="3">
    <location>
        <begin position="933"/>
        <end position="965"/>
    </location>
</feature>
<feature type="repeat" description="ANK" evidence="3">
    <location>
        <begin position="1405"/>
        <end position="1429"/>
    </location>
</feature>
<organism evidence="7 8">
    <name type="scientific">Orbilia javanica</name>
    <dbReference type="NCBI Taxonomy" id="47235"/>
    <lineage>
        <taxon>Eukaryota</taxon>
        <taxon>Fungi</taxon>
        <taxon>Dikarya</taxon>
        <taxon>Ascomycota</taxon>
        <taxon>Pezizomycotina</taxon>
        <taxon>Orbiliomycetes</taxon>
        <taxon>Orbiliales</taxon>
        <taxon>Orbiliaceae</taxon>
        <taxon>Orbilia</taxon>
    </lineage>
</organism>
<feature type="repeat" description="ANK" evidence="3">
    <location>
        <begin position="1440"/>
        <end position="1464"/>
    </location>
</feature>
<evidence type="ECO:0000313" key="8">
    <source>
        <dbReference type="Proteomes" id="UP001313282"/>
    </source>
</evidence>
<feature type="region of interest" description="Disordered" evidence="4">
    <location>
        <begin position="1"/>
        <end position="25"/>
    </location>
</feature>
<dbReference type="Pfam" id="PF12796">
    <property type="entry name" value="Ank_2"/>
    <property type="match status" value="7"/>
</dbReference>
<proteinExistence type="predicted"/>
<feature type="repeat" description="ANK" evidence="3">
    <location>
        <begin position="1745"/>
        <end position="1777"/>
    </location>
</feature>
<dbReference type="Pfam" id="PF00023">
    <property type="entry name" value="Ank"/>
    <property type="match status" value="1"/>
</dbReference>
<dbReference type="Gene3D" id="3.40.50.1580">
    <property type="entry name" value="Nucleoside phosphorylase domain"/>
    <property type="match status" value="1"/>
</dbReference>
<feature type="domain" description="GPI inositol-deacylase winged helix" evidence="5">
    <location>
        <begin position="711"/>
        <end position="794"/>
    </location>
</feature>
<dbReference type="GO" id="GO:0003824">
    <property type="term" value="F:catalytic activity"/>
    <property type="evidence" value="ECO:0007669"/>
    <property type="project" value="InterPro"/>
</dbReference>
<keyword evidence="1" id="KW-0677">Repeat</keyword>
<feature type="repeat" description="ANK" evidence="3">
    <location>
        <begin position="1200"/>
        <end position="1232"/>
    </location>
</feature>
<gene>
    <name evidence="7" type="ORF">TWF718_004997</name>
</gene>
<protein>
    <recommendedName>
        <fullName evidence="9">Nucleoside phosphorylase domain-containing protein</fullName>
    </recommendedName>
</protein>
<feature type="repeat" description="ANK" evidence="3">
    <location>
        <begin position="1778"/>
        <end position="1800"/>
    </location>
</feature>
<feature type="repeat" description="ANK" evidence="3">
    <location>
        <begin position="1821"/>
        <end position="1853"/>
    </location>
</feature>
<comment type="caution">
    <text evidence="7">The sequence shown here is derived from an EMBL/GenBank/DDBJ whole genome shotgun (WGS) entry which is preliminary data.</text>
</comment>
<name>A0AAN8RR11_9PEZI</name>
<evidence type="ECO:0000256" key="1">
    <source>
        <dbReference type="ARBA" id="ARBA00022737"/>
    </source>
</evidence>
<dbReference type="GO" id="GO:0009116">
    <property type="term" value="P:nucleoside metabolic process"/>
    <property type="evidence" value="ECO:0007669"/>
    <property type="project" value="InterPro"/>
</dbReference>
<evidence type="ECO:0008006" key="9">
    <source>
        <dbReference type="Google" id="ProtNLM"/>
    </source>
</evidence>
<evidence type="ECO:0000259" key="6">
    <source>
        <dbReference type="Pfam" id="PF24883"/>
    </source>
</evidence>
<reference evidence="7 8" key="1">
    <citation type="submission" date="2019-10" db="EMBL/GenBank/DDBJ databases">
        <authorList>
            <person name="Palmer J.M."/>
        </authorList>
    </citation>
    <scope>NUCLEOTIDE SEQUENCE [LARGE SCALE GENOMIC DNA]</scope>
    <source>
        <strain evidence="7 8">TWF718</strain>
    </source>
</reference>
<dbReference type="Pfam" id="PF22939">
    <property type="entry name" value="WHD_GPIID"/>
    <property type="match status" value="1"/>
</dbReference>
<evidence type="ECO:0000259" key="5">
    <source>
        <dbReference type="Pfam" id="PF22939"/>
    </source>
</evidence>
<dbReference type="PROSITE" id="PS50297">
    <property type="entry name" value="ANK_REP_REGION"/>
    <property type="match status" value="11"/>
</dbReference>
<dbReference type="Gene3D" id="1.25.40.20">
    <property type="entry name" value="Ankyrin repeat-containing domain"/>
    <property type="match status" value="6"/>
</dbReference>
<feature type="domain" description="Nephrocystin 3-like N-terminal" evidence="6">
    <location>
        <begin position="428"/>
        <end position="593"/>
    </location>
</feature>
<dbReference type="SUPFAM" id="SSF52540">
    <property type="entry name" value="P-loop containing nucleoside triphosphate hydrolases"/>
    <property type="match status" value="1"/>
</dbReference>
<feature type="repeat" description="ANK" evidence="3">
    <location>
        <begin position="1348"/>
        <end position="1372"/>
    </location>
</feature>
<dbReference type="InterPro" id="IPR054471">
    <property type="entry name" value="GPIID_WHD"/>
</dbReference>
<dbReference type="SUPFAM" id="SSF53167">
    <property type="entry name" value="Purine and uridine phosphorylases"/>
    <property type="match status" value="1"/>
</dbReference>
<feature type="repeat" description="ANK" evidence="3">
    <location>
        <begin position="1478"/>
        <end position="1510"/>
    </location>
</feature>
<sequence length="1938" mass="214442">MPGTGGETSGQKDAPGGESEKNTSDLAGFSHEDYTVGWVCALPKEQTAATAMLDKMHPDLPRPSGDDNVYTLGVFNNHKVVIACLPRGTYGNNAAARVATAMARTFPSIKFGLLVGIGGGNPVNDVRLGDVVISTPVGAYSGVIQWDFGKVEEGGFKRIGALNNPPSALRAALGKLETSHEMSGTKITQYLDDLAKRWPKLAPKYLKSGSLVDPMLLPPSIEKRSVWLVIFSVLRGTIVALFQWLLGWNLVAPPKDRETGKAEGVKTEVDESHSQPREMRIHYGLIASGNSLIKSAEHRDMLNKKFDGKLLCVEMEAAGLMNDFPCLVIRGICDYADSSKNDAWQEHAAAVAAAVAKEILFIVPVHEVDAMPRWTLKKMEHQLEEVLDDVKDIRNAQLCEKDHKILDWLAPFDYSRQQNDICRKKQPGTGQWFLNSAKYQDWLATEKQTLFCPGIPGVGKTVLISTIINDLYCRFGTVSGEGIAYIYCNFNRANKEEQQVDQLLSNILKQLSQNMNRLPKALETLHDKHQKSKSMPSLAEISTTLQSVVALHKRVFIVIDALDECGGISWIRLLKEVFSLQTQHGINLIATSRPIPEITKEFEGFPSLRVRATSEDIEAYLDGCFDGSQSDFKFSLTILKNHNLRMKIKQGIIDSVDGMFLLARLYIGTFEGKITVTAVNTALAQITRRHQASIKAGKLKLLEEAYGETMDRIQKHEEFYQVARNILRWIVYSRRPLTVSELQHALGVEANKHELDYENLPDIDDITSICAGLVVVDKYSDVVRLVHYTAQDYFEHSKDHGFPDAETYIATVCINYLSFESFAGRLCQRQGEFEERIRQNRLYDYAARNWGYHAQKSSGLDSKVIEFLTDEAKVQSSVQVMMFSYNLRMPDVGLWHPGVDAVTGLHLAAFFGLEGVVSKMISRACNLDLADGHRRTPLSWAAENGQLAIGELLIENGAKVDLPDIDNRTPLLWAAGSGHLTMIELLIKKGANINATDRYGVTALHLVTERSYSEAASFLLNSGMDCHMKNVFGITPLAWAMEKDTNIAAKILLETHASVDYNYTYTLLNTYDAILEKMHPEGQANELESEDYTKSWRIILRQRHFFCDMPPHYTTASGRTYKSSRYYKFGTQCLLRRAIKKEDENLVRLLIAKGSRPDLEYEKGLTPLSDALDRGNQSIIELLIAGLEGEYANVDSKDQNGVSLLSRAVGKGNLAVVEVLLKKGANTESKDPLGCTPLCWAAMGGLKEIVKLLLTQPGIDPGVIVRGSLRCHGEPYGDRGQTRGSIRCHCESCSDRARTRGSLRCHSEPNDHRGRTPLSYAAEGGHGDVVELLLATGRADPDPVLLRARRTPLSYAAARGHVAIVKVLLTTGRADPDSMRMASVTDRTQLPYSSECRYHRVTPVTDRTPLSYAAEYGHVDVVKLLLETGRVDPDSVDFSRGLTPLSYAVLGGHDAVVELLLATGRVDPDTRATRGKFAGRTPLSIASELGHETVVKSLLSRKADPDSLSESYRFYPWDSPPYGGRTPISYAAGGGYENIVKLLLETDEVDPGLEDDSGRKPLEYAMEKRHKAIAQYLAEEEAKRNGSLATGYDLEELSDTWSISDLSKLYDAGSQSPNAEQFDKESFDTVDLPNDGDFSEKRDFSVSEEGSDSKGLYDDLDLEEFVRLKDTFRFEQYLENHKYRHLKQRHQLDIQNLFERWINLDLGGGIKQVLLLYASQTGHEAIVERLLDVGLGPNFEDSPYHGRTPLSYAAERGYTGIVERLLKAAAKADLEDCFGRTPLSYATQKGHEAIVKLLLSTHNPDTELGSMQKYINSIDKEGKTPLAYAAENGSVTIVRLLLEKGSNPDLADPGLDDETPLASAAKNGHSAVVKLLLGDSRVDRNKVSGRHKQTPLSYATARGHIAIVGLLRNSDTVDLECDGGGSALCLAVDGARGV</sequence>
<evidence type="ECO:0000256" key="4">
    <source>
        <dbReference type="SAM" id="MobiDB-lite"/>
    </source>
</evidence>
<dbReference type="InterPro" id="IPR036770">
    <property type="entry name" value="Ankyrin_rpt-contain_sf"/>
</dbReference>
<dbReference type="InterPro" id="IPR002110">
    <property type="entry name" value="Ankyrin_rpt"/>
</dbReference>
<keyword evidence="8" id="KW-1185">Reference proteome</keyword>
<feature type="compositionally biased region" description="Basic and acidic residues" evidence="4">
    <location>
        <begin position="1638"/>
        <end position="1654"/>
    </location>
</feature>
<dbReference type="Proteomes" id="UP001313282">
    <property type="component" value="Unassembled WGS sequence"/>
</dbReference>
<dbReference type="Gene3D" id="3.40.50.300">
    <property type="entry name" value="P-loop containing nucleotide triphosphate hydrolases"/>
    <property type="match status" value="1"/>
</dbReference>
<feature type="region of interest" description="Disordered" evidence="4">
    <location>
        <begin position="1614"/>
        <end position="1654"/>
    </location>
</feature>
<dbReference type="Pfam" id="PF24883">
    <property type="entry name" value="NPHP3_N"/>
    <property type="match status" value="1"/>
</dbReference>
<feature type="repeat" description="ANK" evidence="3">
    <location>
        <begin position="1313"/>
        <end position="1337"/>
    </location>
</feature>
<feature type="repeat" description="ANK" evidence="3">
    <location>
        <begin position="999"/>
        <end position="1031"/>
    </location>
</feature>
<dbReference type="PANTHER" id="PTHR24198">
    <property type="entry name" value="ANKYRIN REPEAT AND PROTEIN KINASE DOMAIN-CONTAINING PROTEIN"/>
    <property type="match status" value="1"/>
</dbReference>
<evidence type="ECO:0000256" key="3">
    <source>
        <dbReference type="PROSITE-ProRule" id="PRU00023"/>
    </source>
</evidence>
<feature type="repeat" description="ANK" evidence="3">
    <location>
        <begin position="966"/>
        <end position="998"/>
    </location>
</feature>
<dbReference type="SMART" id="SM00248">
    <property type="entry name" value="ANK"/>
    <property type="match status" value="21"/>
</dbReference>
<evidence type="ECO:0000313" key="7">
    <source>
        <dbReference type="EMBL" id="KAK6351852.1"/>
    </source>
</evidence>
<dbReference type="EMBL" id="JAVHNR010000002">
    <property type="protein sequence ID" value="KAK6351852.1"/>
    <property type="molecule type" value="Genomic_DNA"/>
</dbReference>
<evidence type="ECO:0000256" key="2">
    <source>
        <dbReference type="ARBA" id="ARBA00023043"/>
    </source>
</evidence>
<dbReference type="PROSITE" id="PS50088">
    <property type="entry name" value="ANK_REPEAT"/>
    <property type="match status" value="12"/>
</dbReference>
<dbReference type="PANTHER" id="PTHR24198:SF165">
    <property type="entry name" value="ANKYRIN REPEAT-CONTAINING PROTEIN-RELATED"/>
    <property type="match status" value="1"/>
</dbReference>
<dbReference type="InterPro" id="IPR035994">
    <property type="entry name" value="Nucleoside_phosphorylase_sf"/>
</dbReference>
<dbReference type="InterPro" id="IPR027417">
    <property type="entry name" value="P-loop_NTPase"/>
</dbReference>